<feature type="non-terminal residue" evidence="2">
    <location>
        <position position="64"/>
    </location>
</feature>
<dbReference type="RefSeq" id="XP_014144004.1">
    <property type="nucleotide sequence ID" value="XM_014288529.1"/>
</dbReference>
<feature type="non-terminal residue" evidence="2">
    <location>
        <position position="1"/>
    </location>
</feature>
<protein>
    <submittedName>
        <fullName evidence="2">Uncharacterized protein</fullName>
    </submittedName>
</protein>
<dbReference type="OrthoDB" id="190846at2759"/>
<reference evidence="2 3" key="1">
    <citation type="submission" date="2011-02" db="EMBL/GenBank/DDBJ databases">
        <title>The Genome Sequence of Sphaeroforma arctica JP610.</title>
        <authorList>
            <consortium name="The Broad Institute Genome Sequencing Platform"/>
            <person name="Russ C."/>
            <person name="Cuomo C."/>
            <person name="Young S.K."/>
            <person name="Zeng Q."/>
            <person name="Gargeya S."/>
            <person name="Alvarado L."/>
            <person name="Berlin A."/>
            <person name="Chapman S.B."/>
            <person name="Chen Z."/>
            <person name="Freedman E."/>
            <person name="Gellesch M."/>
            <person name="Goldberg J."/>
            <person name="Griggs A."/>
            <person name="Gujja S."/>
            <person name="Heilman E."/>
            <person name="Heiman D."/>
            <person name="Howarth C."/>
            <person name="Mehta T."/>
            <person name="Neiman D."/>
            <person name="Pearson M."/>
            <person name="Roberts A."/>
            <person name="Saif S."/>
            <person name="Shea T."/>
            <person name="Shenoy N."/>
            <person name="Sisk P."/>
            <person name="Stolte C."/>
            <person name="Sykes S."/>
            <person name="White J."/>
            <person name="Yandava C."/>
            <person name="Burger G."/>
            <person name="Gray M.W."/>
            <person name="Holland P.W.H."/>
            <person name="King N."/>
            <person name="Lang F.B.F."/>
            <person name="Roger A.J."/>
            <person name="Ruiz-Trillo I."/>
            <person name="Haas B."/>
            <person name="Nusbaum C."/>
            <person name="Birren B."/>
        </authorList>
    </citation>
    <scope>NUCLEOTIDE SEQUENCE [LARGE SCALE GENOMIC DNA]</scope>
    <source>
        <strain evidence="2 3">JP610</strain>
    </source>
</reference>
<dbReference type="GO" id="GO:0008374">
    <property type="term" value="F:O-acyltransferase activity"/>
    <property type="evidence" value="ECO:0007669"/>
    <property type="project" value="InterPro"/>
</dbReference>
<feature type="region of interest" description="Disordered" evidence="1">
    <location>
        <begin position="44"/>
        <end position="64"/>
    </location>
</feature>
<gene>
    <name evidence="2" type="ORF">SARC_17376</name>
</gene>
<dbReference type="Pfam" id="PF02450">
    <property type="entry name" value="LCAT"/>
    <property type="match status" value="1"/>
</dbReference>
<dbReference type="AlphaFoldDB" id="A0A0L0F090"/>
<proteinExistence type="predicted"/>
<accession>A0A0L0F090</accession>
<keyword evidence="3" id="KW-1185">Reference proteome</keyword>
<dbReference type="Proteomes" id="UP000054560">
    <property type="component" value="Unassembled WGS sequence"/>
</dbReference>
<evidence type="ECO:0000313" key="3">
    <source>
        <dbReference type="Proteomes" id="UP000054560"/>
    </source>
</evidence>
<sequence length="64" mass="6809">APLLGSVDPVRGLMTGNNMGLPFSHALAKNMAMTFGTMPWFTPHHGNASHVSGQSRANEIRPHG</sequence>
<dbReference type="EMBL" id="KQ252144">
    <property type="protein sequence ID" value="KNC70102.1"/>
    <property type="molecule type" value="Genomic_DNA"/>
</dbReference>
<dbReference type="InterPro" id="IPR003386">
    <property type="entry name" value="LACT/PDAT_acylTrfase"/>
</dbReference>
<evidence type="ECO:0000313" key="2">
    <source>
        <dbReference type="EMBL" id="KNC70102.1"/>
    </source>
</evidence>
<dbReference type="GO" id="GO:0006629">
    <property type="term" value="P:lipid metabolic process"/>
    <property type="evidence" value="ECO:0007669"/>
    <property type="project" value="InterPro"/>
</dbReference>
<organism evidence="2 3">
    <name type="scientific">Sphaeroforma arctica JP610</name>
    <dbReference type="NCBI Taxonomy" id="667725"/>
    <lineage>
        <taxon>Eukaryota</taxon>
        <taxon>Ichthyosporea</taxon>
        <taxon>Ichthyophonida</taxon>
        <taxon>Sphaeroforma</taxon>
    </lineage>
</organism>
<evidence type="ECO:0000256" key="1">
    <source>
        <dbReference type="SAM" id="MobiDB-lite"/>
    </source>
</evidence>
<dbReference type="GeneID" id="25917880"/>
<name>A0A0L0F090_9EUKA</name>